<reference evidence="2" key="1">
    <citation type="submission" date="2019-11" db="EMBL/GenBank/DDBJ databases">
        <title>Isolation and characterization of two novel species in the genus Thiomicrorhabdus.</title>
        <authorList>
            <person name="Mochizuki J."/>
            <person name="Kojima H."/>
            <person name="Fukui M."/>
        </authorList>
    </citation>
    <scope>NUCLEOTIDE SEQUENCE [LARGE SCALE GENOMIC DNA]</scope>
    <source>
        <strain evidence="2">AkT22</strain>
    </source>
</reference>
<protein>
    <submittedName>
        <fullName evidence="1">Uncharacterized protein</fullName>
    </submittedName>
</protein>
<sequence length="56" mass="6714">MDATPDNFFKNKQVCEQPAYLFWKLQSRLIKLNQKLNKLTHPERSHLNSLKTQKSR</sequence>
<dbReference type="EMBL" id="AP021888">
    <property type="protein sequence ID" value="BBP42832.1"/>
    <property type="molecule type" value="Genomic_DNA"/>
</dbReference>
<dbReference type="AlphaFoldDB" id="A0A6F8PL53"/>
<proteinExistence type="predicted"/>
<dbReference type="Proteomes" id="UP000501466">
    <property type="component" value="Chromosome"/>
</dbReference>
<name>A0A6F8PL53_9GAMM</name>
<organism evidence="1 2">
    <name type="scientific">Thiosulfativibrio zosterae</name>
    <dbReference type="NCBI Taxonomy" id="2675053"/>
    <lineage>
        <taxon>Bacteria</taxon>
        <taxon>Pseudomonadati</taxon>
        <taxon>Pseudomonadota</taxon>
        <taxon>Gammaproteobacteria</taxon>
        <taxon>Thiotrichales</taxon>
        <taxon>Piscirickettsiaceae</taxon>
        <taxon>Thiosulfativibrio</taxon>
    </lineage>
</organism>
<dbReference type="RefSeq" id="WP_173290602.1">
    <property type="nucleotide sequence ID" value="NZ_AP021888.1"/>
</dbReference>
<dbReference type="KEGG" id="tzo:THMIRHAT_05780"/>
<keyword evidence="2" id="KW-1185">Reference proteome</keyword>
<gene>
    <name evidence="1" type="ORF">THMIRHAT_05780</name>
</gene>
<accession>A0A6F8PL53</accession>
<evidence type="ECO:0000313" key="1">
    <source>
        <dbReference type="EMBL" id="BBP42832.1"/>
    </source>
</evidence>
<evidence type="ECO:0000313" key="2">
    <source>
        <dbReference type="Proteomes" id="UP000501466"/>
    </source>
</evidence>